<name>A0AAP0C679_9ASPA</name>
<gene>
    <name evidence="1" type="ORF">KSP39_PZI000723</name>
</gene>
<sequence length="118" mass="12861">MKLLESSNSGSKLVKECPFLSPIQAVVAGCLAWRELREPRLADVEALRWRAVVLMLDCTVAALHGVGSGCLESFCQCWGLAGAVEVEELQLGQWPSMEEFVAELGGGVEGINGTRRWR</sequence>
<dbReference type="EMBL" id="JBBWWQ010000001">
    <property type="protein sequence ID" value="KAK8958059.1"/>
    <property type="molecule type" value="Genomic_DNA"/>
</dbReference>
<dbReference type="Proteomes" id="UP001418222">
    <property type="component" value="Unassembled WGS sequence"/>
</dbReference>
<organism evidence="1 2">
    <name type="scientific">Platanthera zijinensis</name>
    <dbReference type="NCBI Taxonomy" id="2320716"/>
    <lineage>
        <taxon>Eukaryota</taxon>
        <taxon>Viridiplantae</taxon>
        <taxon>Streptophyta</taxon>
        <taxon>Embryophyta</taxon>
        <taxon>Tracheophyta</taxon>
        <taxon>Spermatophyta</taxon>
        <taxon>Magnoliopsida</taxon>
        <taxon>Liliopsida</taxon>
        <taxon>Asparagales</taxon>
        <taxon>Orchidaceae</taxon>
        <taxon>Orchidoideae</taxon>
        <taxon>Orchideae</taxon>
        <taxon>Orchidinae</taxon>
        <taxon>Platanthera</taxon>
    </lineage>
</organism>
<dbReference type="PROSITE" id="PS51257">
    <property type="entry name" value="PROKAR_LIPOPROTEIN"/>
    <property type="match status" value="1"/>
</dbReference>
<accession>A0AAP0C679</accession>
<dbReference type="AlphaFoldDB" id="A0AAP0C679"/>
<protein>
    <submittedName>
        <fullName evidence="1">Uncharacterized protein</fullName>
    </submittedName>
</protein>
<comment type="caution">
    <text evidence="1">The sequence shown here is derived from an EMBL/GenBank/DDBJ whole genome shotgun (WGS) entry which is preliminary data.</text>
</comment>
<evidence type="ECO:0000313" key="2">
    <source>
        <dbReference type="Proteomes" id="UP001418222"/>
    </source>
</evidence>
<evidence type="ECO:0000313" key="1">
    <source>
        <dbReference type="EMBL" id="KAK8958059.1"/>
    </source>
</evidence>
<keyword evidence="2" id="KW-1185">Reference proteome</keyword>
<proteinExistence type="predicted"/>
<reference evidence="1 2" key="1">
    <citation type="journal article" date="2022" name="Nat. Plants">
        <title>Genomes of leafy and leafless Platanthera orchids illuminate the evolution of mycoheterotrophy.</title>
        <authorList>
            <person name="Li M.H."/>
            <person name="Liu K.W."/>
            <person name="Li Z."/>
            <person name="Lu H.C."/>
            <person name="Ye Q.L."/>
            <person name="Zhang D."/>
            <person name="Wang J.Y."/>
            <person name="Li Y.F."/>
            <person name="Zhong Z.M."/>
            <person name="Liu X."/>
            <person name="Yu X."/>
            <person name="Liu D.K."/>
            <person name="Tu X.D."/>
            <person name="Liu B."/>
            <person name="Hao Y."/>
            <person name="Liao X.Y."/>
            <person name="Jiang Y.T."/>
            <person name="Sun W.H."/>
            <person name="Chen J."/>
            <person name="Chen Y.Q."/>
            <person name="Ai Y."/>
            <person name="Zhai J.W."/>
            <person name="Wu S.S."/>
            <person name="Zhou Z."/>
            <person name="Hsiao Y.Y."/>
            <person name="Wu W.L."/>
            <person name="Chen Y.Y."/>
            <person name="Lin Y.F."/>
            <person name="Hsu J.L."/>
            <person name="Li C.Y."/>
            <person name="Wang Z.W."/>
            <person name="Zhao X."/>
            <person name="Zhong W.Y."/>
            <person name="Ma X.K."/>
            <person name="Ma L."/>
            <person name="Huang J."/>
            <person name="Chen G.Z."/>
            <person name="Huang M.Z."/>
            <person name="Huang L."/>
            <person name="Peng D.H."/>
            <person name="Luo Y.B."/>
            <person name="Zou S.Q."/>
            <person name="Chen S.P."/>
            <person name="Lan S."/>
            <person name="Tsai W.C."/>
            <person name="Van de Peer Y."/>
            <person name="Liu Z.J."/>
        </authorList>
    </citation>
    <scope>NUCLEOTIDE SEQUENCE [LARGE SCALE GENOMIC DNA]</scope>
    <source>
        <strain evidence="1">Lor287</strain>
    </source>
</reference>